<evidence type="ECO:0000313" key="1">
    <source>
        <dbReference type="EMBL" id="PMC64986.1"/>
    </source>
</evidence>
<dbReference type="PANTHER" id="PTHR11941">
    <property type="entry name" value="ENOYL-COA HYDRATASE-RELATED"/>
    <property type="match status" value="1"/>
</dbReference>
<gene>
    <name evidence="1" type="ORF">CJ203_02945</name>
</gene>
<dbReference type="SUPFAM" id="SSF52096">
    <property type="entry name" value="ClpP/crotonase"/>
    <property type="match status" value="1"/>
</dbReference>
<dbReference type="PANTHER" id="PTHR11941:SF54">
    <property type="entry name" value="ENOYL-COA HYDRATASE, MITOCHONDRIAL"/>
    <property type="match status" value="1"/>
</dbReference>
<dbReference type="InterPro" id="IPR001753">
    <property type="entry name" value="Enoyl-CoA_hydra/iso"/>
</dbReference>
<accession>A0A2N6T6M7</accession>
<dbReference type="Gene3D" id="3.90.226.10">
    <property type="entry name" value="2-enoyl-CoA Hydratase, Chain A, domain 1"/>
    <property type="match status" value="1"/>
</dbReference>
<dbReference type="AlphaFoldDB" id="A0A2N6T6M7"/>
<organism evidence="1 2">
    <name type="scientific">Corynebacterium tuscaniense</name>
    <dbReference type="NCBI Taxonomy" id="302449"/>
    <lineage>
        <taxon>Bacteria</taxon>
        <taxon>Bacillati</taxon>
        <taxon>Actinomycetota</taxon>
        <taxon>Actinomycetes</taxon>
        <taxon>Mycobacteriales</taxon>
        <taxon>Corynebacteriaceae</taxon>
        <taxon>Corynebacterium</taxon>
    </lineage>
</organism>
<evidence type="ECO:0000313" key="2">
    <source>
        <dbReference type="Proteomes" id="UP000235836"/>
    </source>
</evidence>
<dbReference type="GO" id="GO:0003824">
    <property type="term" value="F:catalytic activity"/>
    <property type="evidence" value="ECO:0007669"/>
    <property type="project" value="UniProtKB-ARBA"/>
</dbReference>
<protein>
    <submittedName>
        <fullName evidence="1">Enoyl-CoA hydratase</fullName>
    </submittedName>
</protein>
<proteinExistence type="predicted"/>
<reference evidence="1 2" key="1">
    <citation type="submission" date="2017-09" db="EMBL/GenBank/DDBJ databases">
        <title>Bacterial strain isolated from the female urinary microbiota.</title>
        <authorList>
            <person name="Thomas-White K."/>
            <person name="Kumar N."/>
            <person name="Forster S."/>
            <person name="Putonti C."/>
            <person name="Lawley T."/>
            <person name="Wolfe A.J."/>
        </authorList>
    </citation>
    <scope>NUCLEOTIDE SEQUENCE [LARGE SCALE GENOMIC DNA]</scope>
    <source>
        <strain evidence="1 2">UMB0792</strain>
    </source>
</reference>
<dbReference type="GO" id="GO:0006635">
    <property type="term" value="P:fatty acid beta-oxidation"/>
    <property type="evidence" value="ECO:0007669"/>
    <property type="project" value="TreeGrafter"/>
</dbReference>
<keyword evidence="2" id="KW-1185">Reference proteome</keyword>
<dbReference type="Proteomes" id="UP000235836">
    <property type="component" value="Unassembled WGS sequence"/>
</dbReference>
<dbReference type="InterPro" id="IPR029045">
    <property type="entry name" value="ClpP/crotonase-like_dom_sf"/>
</dbReference>
<dbReference type="CDD" id="cd06558">
    <property type="entry name" value="crotonase-like"/>
    <property type="match status" value="1"/>
</dbReference>
<dbReference type="RefSeq" id="WP_102723486.1">
    <property type="nucleotide sequence ID" value="NZ_PNHG01000003.1"/>
</dbReference>
<comment type="caution">
    <text evidence="1">The sequence shown here is derived from an EMBL/GenBank/DDBJ whole genome shotgun (WGS) entry which is preliminary data.</text>
</comment>
<dbReference type="EMBL" id="PNHG01000003">
    <property type="protein sequence ID" value="PMC64986.1"/>
    <property type="molecule type" value="Genomic_DNA"/>
</dbReference>
<dbReference type="Pfam" id="PF00378">
    <property type="entry name" value="ECH_1"/>
    <property type="match status" value="1"/>
</dbReference>
<sequence length="201" mass="20795">MTVEITWPAEGIAQLTIERDEKRNALSTSLLELLIDAFRQTLTSHPCAIVLTGAGSCFSAGADLAEGNPEDIYPALVKLIDLIRAIPVATIAYVNGPAIGAGAMLAAACDIRVVNSTSFFAIPVARMGVKVDRQLAESMTDLLGGSRARMLLMTGARLSAAEAVSGGFAAAEGDIEAAVDVARVCASGDPQTIASIKEAFS</sequence>
<name>A0A2N6T6M7_9CORY</name>